<keyword evidence="1" id="KW-0732">Signal</keyword>
<evidence type="ECO:0000256" key="1">
    <source>
        <dbReference type="SAM" id="SignalP"/>
    </source>
</evidence>
<proteinExistence type="predicted"/>
<accession>A0AAV2ICH5</accession>
<evidence type="ECO:0000313" key="3">
    <source>
        <dbReference type="Proteomes" id="UP001497497"/>
    </source>
</evidence>
<dbReference type="EMBL" id="CAXITT010000573">
    <property type="protein sequence ID" value="CAL1543740.1"/>
    <property type="molecule type" value="Genomic_DNA"/>
</dbReference>
<feature type="signal peptide" evidence="1">
    <location>
        <begin position="1"/>
        <end position="29"/>
    </location>
</feature>
<evidence type="ECO:0000313" key="2">
    <source>
        <dbReference type="EMBL" id="CAL1543740.1"/>
    </source>
</evidence>
<name>A0AAV2ICH5_LYMST</name>
<dbReference type="AlphaFoldDB" id="A0AAV2ICH5"/>
<sequence>IKERRLGRTSCLLLAISLVFICSFLPSLALECFKNAAPDTFPSMGKPYLALFHLFHRSFLINSIANSTIYSVCDVKFRRECAKLVKCL</sequence>
<gene>
    <name evidence="2" type="ORF">GSLYS_00017253001</name>
</gene>
<protein>
    <submittedName>
        <fullName evidence="2">Uncharacterized protein</fullName>
    </submittedName>
</protein>
<dbReference type="Gene3D" id="1.20.1070.10">
    <property type="entry name" value="Rhodopsin 7-helix transmembrane proteins"/>
    <property type="match status" value="1"/>
</dbReference>
<reference evidence="2 3" key="1">
    <citation type="submission" date="2024-04" db="EMBL/GenBank/DDBJ databases">
        <authorList>
            <consortium name="Genoscope - CEA"/>
            <person name="William W."/>
        </authorList>
    </citation>
    <scope>NUCLEOTIDE SEQUENCE [LARGE SCALE GENOMIC DNA]</scope>
</reference>
<keyword evidence="3" id="KW-1185">Reference proteome</keyword>
<feature type="non-terminal residue" evidence="2">
    <location>
        <position position="1"/>
    </location>
</feature>
<comment type="caution">
    <text evidence="2">The sequence shown here is derived from an EMBL/GenBank/DDBJ whole genome shotgun (WGS) entry which is preliminary data.</text>
</comment>
<dbReference type="Proteomes" id="UP001497497">
    <property type="component" value="Unassembled WGS sequence"/>
</dbReference>
<dbReference type="SUPFAM" id="SSF81321">
    <property type="entry name" value="Family A G protein-coupled receptor-like"/>
    <property type="match status" value="1"/>
</dbReference>
<feature type="chain" id="PRO_5043483483" evidence="1">
    <location>
        <begin position="30"/>
        <end position="88"/>
    </location>
</feature>
<organism evidence="2 3">
    <name type="scientific">Lymnaea stagnalis</name>
    <name type="common">Great pond snail</name>
    <name type="synonym">Helix stagnalis</name>
    <dbReference type="NCBI Taxonomy" id="6523"/>
    <lineage>
        <taxon>Eukaryota</taxon>
        <taxon>Metazoa</taxon>
        <taxon>Spiralia</taxon>
        <taxon>Lophotrochozoa</taxon>
        <taxon>Mollusca</taxon>
        <taxon>Gastropoda</taxon>
        <taxon>Heterobranchia</taxon>
        <taxon>Euthyneura</taxon>
        <taxon>Panpulmonata</taxon>
        <taxon>Hygrophila</taxon>
        <taxon>Lymnaeoidea</taxon>
        <taxon>Lymnaeidae</taxon>
        <taxon>Lymnaea</taxon>
    </lineage>
</organism>